<dbReference type="InterPro" id="IPR036770">
    <property type="entry name" value="Ankyrin_rpt-contain_sf"/>
</dbReference>
<name>A0A484F6E4_COLOR</name>
<dbReference type="SUPFAM" id="SSF48403">
    <property type="entry name" value="Ankyrin repeat"/>
    <property type="match status" value="1"/>
</dbReference>
<protein>
    <submittedName>
        <fullName evidence="5">Ankyrin-1</fullName>
    </submittedName>
</protein>
<dbReference type="PANTHER" id="PTHR24198">
    <property type="entry name" value="ANKYRIN REPEAT AND PROTEIN KINASE DOMAIN-CONTAINING PROTEIN"/>
    <property type="match status" value="1"/>
</dbReference>
<evidence type="ECO:0000256" key="1">
    <source>
        <dbReference type="ARBA" id="ARBA00022737"/>
    </source>
</evidence>
<evidence type="ECO:0000313" key="6">
    <source>
        <dbReference type="Proteomes" id="UP000014480"/>
    </source>
</evidence>
<gene>
    <name evidence="5" type="primary">Ank1</name>
    <name evidence="5" type="ORF">Cob_v013210</name>
</gene>
<evidence type="ECO:0000256" key="2">
    <source>
        <dbReference type="ARBA" id="ARBA00023043"/>
    </source>
</evidence>
<dbReference type="SMART" id="SM00248">
    <property type="entry name" value="ANK"/>
    <property type="match status" value="7"/>
</dbReference>
<dbReference type="PANTHER" id="PTHR24198:SF165">
    <property type="entry name" value="ANKYRIN REPEAT-CONTAINING PROTEIN-RELATED"/>
    <property type="match status" value="1"/>
</dbReference>
<feature type="repeat" description="ANK" evidence="3">
    <location>
        <begin position="318"/>
        <end position="350"/>
    </location>
</feature>
<keyword evidence="1" id="KW-0677">Repeat</keyword>
<evidence type="ECO:0000256" key="3">
    <source>
        <dbReference type="PROSITE-ProRule" id="PRU00023"/>
    </source>
</evidence>
<feature type="repeat" description="ANK" evidence="3">
    <location>
        <begin position="253"/>
        <end position="285"/>
    </location>
</feature>
<reference evidence="6" key="2">
    <citation type="journal article" date="2019" name="Mol. Plant Microbe Interact.">
        <title>Genome sequence resources for four phytopathogenic fungi from the Colletotrichum orbiculare species complex.</title>
        <authorList>
            <person name="Gan P."/>
            <person name="Tsushima A."/>
            <person name="Narusaka M."/>
            <person name="Narusaka Y."/>
            <person name="Takano Y."/>
            <person name="Kubo Y."/>
            <person name="Shirasu K."/>
        </authorList>
    </citation>
    <scope>GENOME REANNOTATION</scope>
    <source>
        <strain evidence="6">104-T / ATCC 96160 / CBS 514.97 / LARS 414 / MAFF 240422</strain>
    </source>
</reference>
<sequence length="421" mass="45544">MFENHARVSTRDQLKVSDQKKMRDGRNTRHDQDEQPAFAIRITAKGGVVSDFPADANRALSKLRDEAVLREASDDAAAATAARDKPVTAIVVGTTKFTFVSSSSGSDQPYGSESQRAAFEGNDERLQELIADPTSTMSDPTQCGTELGIACEQEHLNTIHLLLDHMPEINLEGENGYPRVLAGAKGRELVVRLLLDHGARVNLVCLRSGSPLAVASASPPPMAQAAGNGHVGIVKMLFDHRMESGNTSPVTEMVTVAFHDACLLGQTDVVELLLRKGADVNRRGGWFGTPLQAACFHGQMETILVLLKHQATIDLVANDRTALHVAYARGHYAVAKLLLDRGASFKARDAWIDTPLRQAFVAGNTSIVKLLRGRGAPADNLHGQPPNTEVALLLFPAWVPPQPAVERIQMNKIGSRGIERL</sequence>
<keyword evidence="6" id="KW-1185">Reference proteome</keyword>
<dbReference type="PROSITE" id="PS50088">
    <property type="entry name" value="ANK_REPEAT"/>
    <property type="match status" value="2"/>
</dbReference>
<dbReference type="PROSITE" id="PS50297">
    <property type="entry name" value="ANK_REP_REGION"/>
    <property type="match status" value="2"/>
</dbReference>
<proteinExistence type="predicted"/>
<evidence type="ECO:0000313" key="5">
    <source>
        <dbReference type="EMBL" id="TDZ13333.1"/>
    </source>
</evidence>
<dbReference type="Proteomes" id="UP000014480">
    <property type="component" value="Unassembled WGS sequence"/>
</dbReference>
<organism evidence="5 6">
    <name type="scientific">Colletotrichum orbiculare (strain 104-T / ATCC 96160 / CBS 514.97 / LARS 414 / MAFF 240422)</name>
    <name type="common">Cucumber anthracnose fungus</name>
    <name type="synonym">Colletotrichum lagenarium</name>
    <dbReference type="NCBI Taxonomy" id="1213857"/>
    <lineage>
        <taxon>Eukaryota</taxon>
        <taxon>Fungi</taxon>
        <taxon>Dikarya</taxon>
        <taxon>Ascomycota</taxon>
        <taxon>Pezizomycotina</taxon>
        <taxon>Sordariomycetes</taxon>
        <taxon>Hypocreomycetidae</taxon>
        <taxon>Glomerellales</taxon>
        <taxon>Glomerellaceae</taxon>
        <taxon>Colletotrichum</taxon>
        <taxon>Colletotrichum orbiculare species complex</taxon>
    </lineage>
</organism>
<reference evidence="6" key="1">
    <citation type="journal article" date="2013" name="New Phytol.">
        <title>Comparative genomic and transcriptomic analyses reveal the hemibiotrophic stage shift of Colletotrichum fungi.</title>
        <authorList>
            <person name="Gan P."/>
            <person name="Ikeda K."/>
            <person name="Irieda H."/>
            <person name="Narusaka M."/>
            <person name="O'Connell R.J."/>
            <person name="Narusaka Y."/>
            <person name="Takano Y."/>
            <person name="Kubo Y."/>
            <person name="Shirasu K."/>
        </authorList>
    </citation>
    <scope>NUCLEOTIDE SEQUENCE [LARGE SCALE GENOMIC DNA]</scope>
    <source>
        <strain evidence="6">104-T / ATCC 96160 / CBS 514.97 / LARS 414 / MAFF 240422</strain>
    </source>
</reference>
<accession>A0A484F6E4</accession>
<dbReference type="InterPro" id="IPR002110">
    <property type="entry name" value="Ankyrin_rpt"/>
</dbReference>
<dbReference type="OrthoDB" id="4837942at2759"/>
<dbReference type="Pfam" id="PF12796">
    <property type="entry name" value="Ank_2"/>
    <property type="match status" value="2"/>
</dbReference>
<keyword evidence="2 3" id="KW-0040">ANK repeat</keyword>
<evidence type="ECO:0000256" key="4">
    <source>
        <dbReference type="SAM" id="MobiDB-lite"/>
    </source>
</evidence>
<feature type="compositionally biased region" description="Basic and acidic residues" evidence="4">
    <location>
        <begin position="1"/>
        <end position="33"/>
    </location>
</feature>
<feature type="region of interest" description="Disordered" evidence="4">
    <location>
        <begin position="1"/>
        <end position="34"/>
    </location>
</feature>
<dbReference type="STRING" id="1213857.A0A484F6E4"/>
<dbReference type="Gene3D" id="1.25.40.20">
    <property type="entry name" value="Ankyrin repeat-containing domain"/>
    <property type="match status" value="1"/>
</dbReference>
<dbReference type="EMBL" id="AMCV02000065">
    <property type="protein sequence ID" value="TDZ13333.1"/>
    <property type="molecule type" value="Genomic_DNA"/>
</dbReference>
<comment type="caution">
    <text evidence="5">The sequence shown here is derived from an EMBL/GenBank/DDBJ whole genome shotgun (WGS) entry which is preliminary data.</text>
</comment>
<dbReference type="AlphaFoldDB" id="A0A484F6E4"/>